<dbReference type="Gene3D" id="3.30.479.30">
    <property type="entry name" value="Band 7 domain"/>
    <property type="match status" value="1"/>
</dbReference>
<dbReference type="Proteomes" id="UP000601435">
    <property type="component" value="Unassembled WGS sequence"/>
</dbReference>
<comment type="subcellular location">
    <subcellularLocation>
        <location evidence="1 6">Mitochondrion inner membrane</location>
    </subcellularLocation>
</comment>
<evidence type="ECO:0000256" key="3">
    <source>
        <dbReference type="ARBA" id="ARBA00022792"/>
    </source>
</evidence>
<keyword evidence="4" id="KW-0496">Mitochondrion</keyword>
<dbReference type="PANTHER" id="PTHR23222">
    <property type="entry name" value="PROHIBITIN"/>
    <property type="match status" value="1"/>
</dbReference>
<dbReference type="AlphaFoldDB" id="A0A812WTI7"/>
<sequence>MLPYFERAIIFDVRARPHMVTSNTGTRDLQTVNLTLRALCKPDSEKLPEIYRNLGLDFDDKVMPSIANEVLKSVVAQYNASQLITQREMVSRMIRQRLIQRASDFGILLVSPAALAGKGSVHVSVVARCGSEFTHHAQDPSVKESLHRNYWDIPGALLKFGFASLFESVYYMDLDTDRSDQVHARASGGWRTRELCAAACSLMHFDAMKGPPIPKTVCQWSDREGLLGKASFARTTLPSLI</sequence>
<dbReference type="PANTHER" id="PTHR23222:SF1">
    <property type="entry name" value="PROHIBITIN-2"/>
    <property type="match status" value="1"/>
</dbReference>
<keyword evidence="9" id="KW-1185">Reference proteome</keyword>
<dbReference type="PRINTS" id="PR00679">
    <property type="entry name" value="PROHIBITIN"/>
</dbReference>
<dbReference type="GO" id="GO:0007005">
    <property type="term" value="P:mitochondrion organization"/>
    <property type="evidence" value="ECO:0007669"/>
    <property type="project" value="TreeGrafter"/>
</dbReference>
<evidence type="ECO:0000256" key="2">
    <source>
        <dbReference type="ARBA" id="ARBA00009658"/>
    </source>
</evidence>
<dbReference type="InterPro" id="IPR001107">
    <property type="entry name" value="Band_7"/>
</dbReference>
<evidence type="ECO:0000259" key="7">
    <source>
        <dbReference type="SMART" id="SM00244"/>
    </source>
</evidence>
<dbReference type="InterPro" id="IPR000163">
    <property type="entry name" value="Prohibitin"/>
</dbReference>
<organism evidence="8 9">
    <name type="scientific">Symbiodinium necroappetens</name>
    <dbReference type="NCBI Taxonomy" id="1628268"/>
    <lineage>
        <taxon>Eukaryota</taxon>
        <taxon>Sar</taxon>
        <taxon>Alveolata</taxon>
        <taxon>Dinophyceae</taxon>
        <taxon>Suessiales</taxon>
        <taxon>Symbiodiniaceae</taxon>
        <taxon>Symbiodinium</taxon>
    </lineage>
</organism>
<name>A0A812WTI7_9DINO</name>
<evidence type="ECO:0000313" key="8">
    <source>
        <dbReference type="EMBL" id="CAE7706560.1"/>
    </source>
</evidence>
<dbReference type="SMART" id="SM00244">
    <property type="entry name" value="PHB"/>
    <property type="match status" value="1"/>
</dbReference>
<reference evidence="8" key="1">
    <citation type="submission" date="2021-02" db="EMBL/GenBank/DDBJ databases">
        <authorList>
            <person name="Dougan E. K."/>
            <person name="Rhodes N."/>
            <person name="Thang M."/>
            <person name="Chan C."/>
        </authorList>
    </citation>
    <scope>NUCLEOTIDE SEQUENCE</scope>
</reference>
<dbReference type="CDD" id="cd03401">
    <property type="entry name" value="SPFH_prohibitin"/>
    <property type="match status" value="1"/>
</dbReference>
<dbReference type="OrthoDB" id="275637at2759"/>
<feature type="domain" description="Band 7" evidence="7">
    <location>
        <begin position="1"/>
        <end position="127"/>
    </location>
</feature>
<accession>A0A812WTI7</accession>
<comment type="similarity">
    <text evidence="2 6">Belongs to the prohibitin family.</text>
</comment>
<dbReference type="EMBL" id="CAJNJA010035397">
    <property type="protein sequence ID" value="CAE7706560.1"/>
    <property type="molecule type" value="Genomic_DNA"/>
</dbReference>
<keyword evidence="5" id="KW-0472">Membrane</keyword>
<dbReference type="Pfam" id="PF01145">
    <property type="entry name" value="Band_7"/>
    <property type="match status" value="1"/>
</dbReference>
<evidence type="ECO:0000256" key="6">
    <source>
        <dbReference type="RuleBase" id="RU366048"/>
    </source>
</evidence>
<evidence type="ECO:0000256" key="1">
    <source>
        <dbReference type="ARBA" id="ARBA00004273"/>
    </source>
</evidence>
<gene>
    <name evidence="8" type="primary">phbB</name>
    <name evidence="8" type="ORF">SNEC2469_LOCUS20368</name>
</gene>
<evidence type="ECO:0000313" key="9">
    <source>
        <dbReference type="Proteomes" id="UP000601435"/>
    </source>
</evidence>
<proteinExistence type="inferred from homology"/>
<comment type="caution">
    <text evidence="8">The sequence shown here is derived from an EMBL/GenBank/DDBJ whole genome shotgun (WGS) entry which is preliminary data.</text>
</comment>
<evidence type="ECO:0000256" key="4">
    <source>
        <dbReference type="ARBA" id="ARBA00023128"/>
    </source>
</evidence>
<protein>
    <recommendedName>
        <fullName evidence="6">Prohibitin</fullName>
    </recommendedName>
</protein>
<dbReference type="GO" id="GO:0005743">
    <property type="term" value="C:mitochondrial inner membrane"/>
    <property type="evidence" value="ECO:0007669"/>
    <property type="project" value="UniProtKB-SubCell"/>
</dbReference>
<dbReference type="InterPro" id="IPR036013">
    <property type="entry name" value="Band_7/SPFH_dom_sf"/>
</dbReference>
<evidence type="ECO:0000256" key="5">
    <source>
        <dbReference type="ARBA" id="ARBA00023136"/>
    </source>
</evidence>
<dbReference type="SUPFAM" id="SSF117892">
    <property type="entry name" value="Band 7/SPFH domain"/>
    <property type="match status" value="1"/>
</dbReference>
<keyword evidence="3 6" id="KW-0999">Mitochondrion inner membrane</keyword>